<feature type="region of interest" description="Disordered" evidence="1">
    <location>
        <begin position="1"/>
        <end position="71"/>
    </location>
</feature>
<dbReference type="AlphaFoldDB" id="A0A6J4QT55"/>
<accession>A0A6J4QT55</accession>
<dbReference type="EMBL" id="CADCVA010000399">
    <property type="protein sequence ID" value="CAA9445581.1"/>
    <property type="molecule type" value="Genomic_DNA"/>
</dbReference>
<proteinExistence type="predicted"/>
<sequence length="71" mass="7271">MSEERRAVHPQEPAEGADEAVEAPGVERAGDPANPEAADGAEARSAHPEEPAEGGEDEVDAPGSDRPDGLD</sequence>
<protein>
    <submittedName>
        <fullName evidence="2">Uncharacterized protein</fullName>
    </submittedName>
</protein>
<organism evidence="2">
    <name type="scientific">uncultured Rubrobacteraceae bacterium</name>
    <dbReference type="NCBI Taxonomy" id="349277"/>
    <lineage>
        <taxon>Bacteria</taxon>
        <taxon>Bacillati</taxon>
        <taxon>Actinomycetota</taxon>
        <taxon>Rubrobacteria</taxon>
        <taxon>Rubrobacterales</taxon>
        <taxon>Rubrobacteraceae</taxon>
        <taxon>environmental samples</taxon>
    </lineage>
</organism>
<name>A0A6J4QT55_9ACTN</name>
<evidence type="ECO:0000256" key="1">
    <source>
        <dbReference type="SAM" id="MobiDB-lite"/>
    </source>
</evidence>
<evidence type="ECO:0000313" key="2">
    <source>
        <dbReference type="EMBL" id="CAA9445581.1"/>
    </source>
</evidence>
<feature type="compositionally biased region" description="Acidic residues" evidence="1">
    <location>
        <begin position="51"/>
        <end position="60"/>
    </location>
</feature>
<feature type="compositionally biased region" description="Basic and acidic residues" evidence="1">
    <location>
        <begin position="41"/>
        <end position="50"/>
    </location>
</feature>
<reference evidence="2" key="1">
    <citation type="submission" date="2020-02" db="EMBL/GenBank/DDBJ databases">
        <authorList>
            <person name="Meier V. D."/>
        </authorList>
    </citation>
    <scope>NUCLEOTIDE SEQUENCE</scope>
    <source>
        <strain evidence="2">AVDCRST_MAG82</strain>
    </source>
</reference>
<gene>
    <name evidence="2" type="ORF">AVDCRST_MAG82-3289</name>
</gene>